<evidence type="ECO:0000256" key="2">
    <source>
        <dbReference type="ARBA" id="ARBA00022738"/>
    </source>
</evidence>
<protein>
    <submittedName>
        <fullName evidence="4">HEAT repeat domain-containing protein</fullName>
    </submittedName>
</protein>
<name>A0ABV4XPL1_9CYAN</name>
<accession>A0ABV4XPL1</accession>
<keyword evidence="1" id="KW-0042">Antenna complex</keyword>
<dbReference type="SMART" id="SM00567">
    <property type="entry name" value="EZ_HEAT"/>
    <property type="match status" value="3"/>
</dbReference>
<keyword evidence="2" id="KW-0605">Phycobilisome</keyword>
<dbReference type="PANTHER" id="PTHR12697:SF5">
    <property type="entry name" value="DEOXYHYPUSINE HYDROXYLASE"/>
    <property type="match status" value="1"/>
</dbReference>
<gene>
    <name evidence="4" type="ORF">ACE1CI_12125</name>
</gene>
<dbReference type="Pfam" id="PF13646">
    <property type="entry name" value="HEAT_2"/>
    <property type="match status" value="1"/>
</dbReference>
<evidence type="ECO:0000259" key="3">
    <source>
        <dbReference type="Pfam" id="PF09346"/>
    </source>
</evidence>
<feature type="domain" description="Knr4/Smi1-like" evidence="3">
    <location>
        <begin position="29"/>
        <end position="160"/>
    </location>
</feature>
<sequence>MSILTEALNQILNWLQQHRPSDVSFLQPGLSKAEIEEIVKKLPVRLPKELCELYQWKNGTRMGVEYWEFSWTFEYWGFYPLQAARYERRQKYATSTYLVGSDSINSLNIFFSVEPTDEGYVIINERQETCPVIFEYSKAGNCNPIIKYASLTNMMLTIAESYETAYCTDAEGYLIPDKDKTLQIWRKYNSYQITEAALAKLDQELSLELLFEVEADLIQAKHPMAVEPLIQALQKPILSEEDSAIQGLAIKVLGELGDVRAVDPLIRTLQDKNCMTRYWVAKSLGQLRDERAVQPLINALQDSEPEVQRMARWALEQLRPGGATTIAQK</sequence>
<comment type="caution">
    <text evidence="4">The sequence shown here is derived from an EMBL/GenBank/DDBJ whole genome shotgun (WGS) entry which is preliminary data.</text>
</comment>
<dbReference type="InterPro" id="IPR018958">
    <property type="entry name" value="Knr4/Smi1-like_dom"/>
</dbReference>
<dbReference type="SUPFAM" id="SSF48371">
    <property type="entry name" value="ARM repeat"/>
    <property type="match status" value="1"/>
</dbReference>
<organism evidence="4 5">
    <name type="scientific">Floridaenema flaviceps BLCC-F50</name>
    <dbReference type="NCBI Taxonomy" id="3153642"/>
    <lineage>
        <taxon>Bacteria</taxon>
        <taxon>Bacillati</taxon>
        <taxon>Cyanobacteriota</taxon>
        <taxon>Cyanophyceae</taxon>
        <taxon>Oscillatoriophycideae</taxon>
        <taxon>Aerosakkonematales</taxon>
        <taxon>Aerosakkonemataceae</taxon>
        <taxon>Floridanema</taxon>
        <taxon>Floridanema flaviceps</taxon>
    </lineage>
</organism>
<keyword evidence="5" id="KW-1185">Reference proteome</keyword>
<dbReference type="Gene3D" id="3.40.1580.10">
    <property type="entry name" value="SMI1/KNR4-like"/>
    <property type="match status" value="1"/>
</dbReference>
<dbReference type="InterPro" id="IPR016024">
    <property type="entry name" value="ARM-type_fold"/>
</dbReference>
<dbReference type="InterPro" id="IPR011989">
    <property type="entry name" value="ARM-like"/>
</dbReference>
<dbReference type="EMBL" id="JBHFNR010000081">
    <property type="protein sequence ID" value="MFB2893650.1"/>
    <property type="molecule type" value="Genomic_DNA"/>
</dbReference>
<proteinExistence type="predicted"/>
<dbReference type="PANTHER" id="PTHR12697">
    <property type="entry name" value="PBS LYASE HEAT-LIKE PROTEIN"/>
    <property type="match status" value="1"/>
</dbReference>
<evidence type="ECO:0000313" key="4">
    <source>
        <dbReference type="EMBL" id="MFB2893650.1"/>
    </source>
</evidence>
<dbReference type="SUPFAM" id="SSF160631">
    <property type="entry name" value="SMI1/KNR4-like"/>
    <property type="match status" value="1"/>
</dbReference>
<evidence type="ECO:0000313" key="5">
    <source>
        <dbReference type="Proteomes" id="UP001576784"/>
    </source>
</evidence>
<dbReference type="Gene3D" id="1.25.10.10">
    <property type="entry name" value="Leucine-rich Repeat Variant"/>
    <property type="match status" value="1"/>
</dbReference>
<dbReference type="Proteomes" id="UP001576784">
    <property type="component" value="Unassembled WGS sequence"/>
</dbReference>
<dbReference type="InterPro" id="IPR004155">
    <property type="entry name" value="PBS_lyase_HEAT"/>
</dbReference>
<dbReference type="Pfam" id="PF09346">
    <property type="entry name" value="SMI1_KNR4"/>
    <property type="match status" value="1"/>
</dbReference>
<dbReference type="RefSeq" id="WP_413263310.1">
    <property type="nucleotide sequence ID" value="NZ_JBHFNR010000081.1"/>
</dbReference>
<evidence type="ECO:0000256" key="1">
    <source>
        <dbReference type="ARBA" id="ARBA00022549"/>
    </source>
</evidence>
<dbReference type="InterPro" id="IPR037883">
    <property type="entry name" value="Knr4/Smi1-like_sf"/>
</dbReference>
<reference evidence="4 5" key="1">
    <citation type="submission" date="2024-09" db="EMBL/GenBank/DDBJ databases">
        <title>Floridaenema gen nov. (Aerosakkonemataceae, Aerosakkonematales ord. nov., Cyanobacteria) from benthic tropical and subtropical fresh waters, with the description of four new species.</title>
        <authorList>
            <person name="Moretto J.A."/>
            <person name="Berthold D.E."/>
            <person name="Lefler F.W."/>
            <person name="Huang I.-S."/>
            <person name="Laughinghouse H. IV."/>
        </authorList>
    </citation>
    <scope>NUCLEOTIDE SEQUENCE [LARGE SCALE GENOMIC DNA]</scope>
    <source>
        <strain evidence="4 5">BLCC-F50</strain>
    </source>
</reference>